<dbReference type="RefSeq" id="WP_106529454.1">
    <property type="nucleotide sequence ID" value="NZ_PYAW01000003.1"/>
</dbReference>
<gene>
    <name evidence="3" type="ORF">CLV51_103670</name>
</gene>
<evidence type="ECO:0000256" key="1">
    <source>
        <dbReference type="SAM" id="Coils"/>
    </source>
</evidence>
<feature type="transmembrane region" description="Helical" evidence="2">
    <location>
        <begin position="40"/>
        <end position="61"/>
    </location>
</feature>
<keyword evidence="2" id="KW-0812">Transmembrane</keyword>
<dbReference type="InterPro" id="IPR025519">
    <property type="entry name" value="DUF4407"/>
</dbReference>
<dbReference type="AlphaFoldDB" id="A0A2P8HKE0"/>
<evidence type="ECO:0000313" key="4">
    <source>
        <dbReference type="Proteomes" id="UP000240971"/>
    </source>
</evidence>
<dbReference type="OrthoDB" id="646640at2"/>
<dbReference type="Pfam" id="PF14362">
    <property type="entry name" value="DUF4407"/>
    <property type="match status" value="1"/>
</dbReference>
<name>A0A2P8HKE0_CHINA</name>
<organism evidence="3 4">
    <name type="scientific">Chitinophaga niastensis</name>
    <dbReference type="NCBI Taxonomy" id="536980"/>
    <lineage>
        <taxon>Bacteria</taxon>
        <taxon>Pseudomonadati</taxon>
        <taxon>Bacteroidota</taxon>
        <taxon>Chitinophagia</taxon>
        <taxon>Chitinophagales</taxon>
        <taxon>Chitinophagaceae</taxon>
        <taxon>Chitinophaga</taxon>
    </lineage>
</organism>
<accession>A0A2P8HKE0</accession>
<comment type="caution">
    <text evidence="3">The sequence shown here is derived from an EMBL/GenBank/DDBJ whole genome shotgun (WGS) entry which is preliminary data.</text>
</comment>
<feature type="transmembrane region" description="Helical" evidence="2">
    <location>
        <begin position="106"/>
        <end position="129"/>
    </location>
</feature>
<protein>
    <submittedName>
        <fullName evidence="3">Uncharacterized protein DUF4407</fullName>
    </submittedName>
</protein>
<keyword evidence="4" id="KW-1185">Reference proteome</keyword>
<feature type="coiled-coil region" evidence="1">
    <location>
        <begin position="160"/>
        <end position="187"/>
    </location>
</feature>
<keyword evidence="2" id="KW-1133">Transmembrane helix</keyword>
<keyword evidence="1" id="KW-0175">Coiled coil</keyword>
<reference evidence="3 4" key="1">
    <citation type="submission" date="2018-03" db="EMBL/GenBank/DDBJ databases">
        <title>Genomic Encyclopedia of Archaeal and Bacterial Type Strains, Phase II (KMG-II): from individual species to whole genera.</title>
        <authorList>
            <person name="Goeker M."/>
        </authorList>
    </citation>
    <scope>NUCLEOTIDE SEQUENCE [LARGE SCALE GENOMIC DNA]</scope>
    <source>
        <strain evidence="3 4">DSM 24859</strain>
    </source>
</reference>
<dbReference type="Proteomes" id="UP000240971">
    <property type="component" value="Unassembled WGS sequence"/>
</dbReference>
<proteinExistence type="predicted"/>
<sequence>MKKEEGPMITAPDGITRFLWWLAAADADILKECRTEKERYRIIGISVLVTWMFATLAWGYFFSTIVNDDMVVLGLALFFGFAILSIDRTLIAAMSRSNGNVKFMPVAFRLVLAVTIGLFISQPVVLMLFKKDINAQLELNKQTKLDAFREQLVKLNAGQQATLQQSIDQGKQQLAKKEAELKFYKDSYIKETDGTGGSGRIGESAVARVKKSAYLKSEEELQAMQRAQEPQQQQLQAQMARMHSVDSLKETVYVSTLTDGFLSQIEALHDLTDTHPPLKQRYRLIVFIITLIEIMPLLSKLLMPKGEYDEKLASATAQGVEAAQLEAAAGKELLQHYQAAALEADKAAVDHLFASTKDMRREQADALVKEWHNREDSQYSHLWQQAKKLLLGKIM</sequence>
<evidence type="ECO:0000313" key="3">
    <source>
        <dbReference type="EMBL" id="PSL46689.1"/>
    </source>
</evidence>
<keyword evidence="2" id="KW-0472">Membrane</keyword>
<dbReference type="EMBL" id="PYAW01000003">
    <property type="protein sequence ID" value="PSL46689.1"/>
    <property type="molecule type" value="Genomic_DNA"/>
</dbReference>
<evidence type="ECO:0000256" key="2">
    <source>
        <dbReference type="SAM" id="Phobius"/>
    </source>
</evidence>
<feature type="transmembrane region" description="Helical" evidence="2">
    <location>
        <begin position="73"/>
        <end position="94"/>
    </location>
</feature>